<dbReference type="Gene3D" id="3.50.50.60">
    <property type="entry name" value="FAD/NAD(P)-binding domain"/>
    <property type="match status" value="1"/>
</dbReference>
<protein>
    <submittedName>
        <fullName evidence="1">Uncharacterized protein</fullName>
    </submittedName>
</protein>
<reference evidence="1 2" key="1">
    <citation type="submission" date="2013-02" db="EMBL/GenBank/DDBJ databases">
        <authorList>
            <person name="Harkins D.M."/>
            <person name="Durkin A.S."/>
            <person name="Brinkac L.M."/>
            <person name="Haft D.H."/>
            <person name="Selengut J.D."/>
            <person name="Sanka R."/>
            <person name="DePew J."/>
            <person name="Purushe J."/>
            <person name="Picardeau M."/>
            <person name="Werts C."/>
            <person name="Goarant C."/>
            <person name="Vinetz J.M."/>
            <person name="Sutton G.G."/>
            <person name="Nierman W.C."/>
            <person name="Fouts D.E."/>
        </authorList>
    </citation>
    <scope>NUCLEOTIDE SEQUENCE [LARGE SCALE GENOMIC DNA]</scope>
    <source>
        <strain evidence="1 2">200703203</strain>
    </source>
</reference>
<dbReference type="Proteomes" id="UP000012220">
    <property type="component" value="Unassembled WGS sequence"/>
</dbReference>
<evidence type="ECO:0000313" key="2">
    <source>
        <dbReference type="Proteomes" id="UP000012220"/>
    </source>
</evidence>
<evidence type="ECO:0000313" key="1">
    <source>
        <dbReference type="EMBL" id="EMY22693.1"/>
    </source>
</evidence>
<dbReference type="AlphaFoldDB" id="N1U919"/>
<dbReference type="EMBL" id="AHNY02000289">
    <property type="protein sequence ID" value="EMY22693.1"/>
    <property type="molecule type" value="Genomic_DNA"/>
</dbReference>
<gene>
    <name evidence="1" type="ORF">LEP1GSC115_4611</name>
</gene>
<proteinExistence type="predicted"/>
<dbReference type="BioCyc" id="LINT1085541:G11IQ-1481-MONOMER"/>
<sequence>MLIEKVGLRAQTPDRLPILGPVFDPREFRKIYKEIDLPKNRNKKFPNLKTIQGLYVFGGLGSRGILSSFLGSEIMASLILGEPVPVESSVLEYLHPARFLYRKVRK</sequence>
<comment type="caution">
    <text evidence="1">The sequence shown here is derived from an EMBL/GenBank/DDBJ whole genome shotgun (WGS) entry which is preliminary data.</text>
</comment>
<organism evidence="1 2">
    <name type="scientific">Leptospira interrogans serovar Australis str. 200703203</name>
    <dbReference type="NCBI Taxonomy" id="1085541"/>
    <lineage>
        <taxon>Bacteria</taxon>
        <taxon>Pseudomonadati</taxon>
        <taxon>Spirochaetota</taxon>
        <taxon>Spirochaetia</taxon>
        <taxon>Leptospirales</taxon>
        <taxon>Leptospiraceae</taxon>
        <taxon>Leptospira</taxon>
    </lineage>
</organism>
<name>N1U919_LEPIR</name>
<accession>N1U919</accession>
<dbReference type="InterPro" id="IPR036188">
    <property type="entry name" value="FAD/NAD-bd_sf"/>
</dbReference>